<accession>A0A9E8KK43</accession>
<name>A0A9E8KK43_9ALTE</name>
<sequence length="349" mass="40337">MKNKQVRDLAWVVNSPSLIQQQSGWPIIAETAKTPEDSWVDQWLLALDNDPSALNQHLSKEKSHFLGTYFESLWAFYLISNPRYELIAKNLQANTKSRTEGEFDFIVVDKLAEQYIHQEIAIKFYLGLKHPNNHLFSDGESIWLGPQCRDRLDLKMDKMLSTQIKLASRESGKQALRSINIDPDSSNFTTQLVMKGYLFYPPDRSVVAPNFCSRNHLRGQWFKLDEFKAYIETHKFDAWAILTKSEWVSQHHIDTNITSQDSAAAIEHQNHTGEVGSHNRKASDIDTNIFNQPPPCFFTDHADLLDTVNKKITTENRPWMVACLIQQKEGHHLEAQRLFVVPENWPYLD</sequence>
<organism evidence="1 2">
    <name type="scientific">Alkalimarinus sediminis</name>
    <dbReference type="NCBI Taxonomy" id="1632866"/>
    <lineage>
        <taxon>Bacteria</taxon>
        <taxon>Pseudomonadati</taxon>
        <taxon>Pseudomonadota</taxon>
        <taxon>Gammaproteobacteria</taxon>
        <taxon>Alteromonadales</taxon>
        <taxon>Alteromonadaceae</taxon>
        <taxon>Alkalimarinus</taxon>
    </lineage>
</organism>
<dbReference type="Pfam" id="PF08907">
    <property type="entry name" value="DUF1853"/>
    <property type="match status" value="1"/>
</dbReference>
<dbReference type="InterPro" id="IPR015003">
    <property type="entry name" value="DUF1853"/>
</dbReference>
<reference evidence="1" key="1">
    <citation type="submission" date="2022-07" db="EMBL/GenBank/DDBJ databases">
        <title>Alkalimarinus sp. nov., isolated from gut of a Alitta virens.</title>
        <authorList>
            <person name="Yang A.I."/>
            <person name="Shin N.-R."/>
        </authorList>
    </citation>
    <scope>NUCLEOTIDE SEQUENCE</scope>
    <source>
        <strain evidence="1">FA028</strain>
    </source>
</reference>
<dbReference type="KEGG" id="asem:NNL22_03730"/>
<dbReference type="EMBL" id="CP101527">
    <property type="protein sequence ID" value="UZW75711.1"/>
    <property type="molecule type" value="Genomic_DNA"/>
</dbReference>
<evidence type="ECO:0000313" key="1">
    <source>
        <dbReference type="EMBL" id="UZW75711.1"/>
    </source>
</evidence>
<dbReference type="RefSeq" id="WP_251810464.1">
    <property type="nucleotide sequence ID" value="NZ_CP101527.1"/>
</dbReference>
<dbReference type="Proteomes" id="UP001164472">
    <property type="component" value="Chromosome"/>
</dbReference>
<keyword evidence="2" id="KW-1185">Reference proteome</keyword>
<proteinExistence type="predicted"/>
<dbReference type="AlphaFoldDB" id="A0A9E8KK43"/>
<gene>
    <name evidence="1" type="ORF">NNL22_03730</name>
</gene>
<evidence type="ECO:0000313" key="2">
    <source>
        <dbReference type="Proteomes" id="UP001164472"/>
    </source>
</evidence>
<protein>
    <submittedName>
        <fullName evidence="1">DUF1853 family protein</fullName>
    </submittedName>
</protein>